<evidence type="ECO:0000313" key="2">
    <source>
        <dbReference type="Proteomes" id="UP000198902"/>
    </source>
</evidence>
<reference evidence="2" key="1">
    <citation type="submission" date="2015-03" db="EMBL/GenBank/DDBJ databases">
        <authorList>
            <person name="Urmite Genomes"/>
        </authorList>
    </citation>
    <scope>NUCLEOTIDE SEQUENCE [LARGE SCALE GENOMIC DNA]</scope>
    <source>
        <strain evidence="2">Arc-Hr</strain>
    </source>
</reference>
<evidence type="ECO:0000313" key="1">
    <source>
        <dbReference type="EMBL" id="CQR49737.1"/>
    </source>
</evidence>
<dbReference type="Pfam" id="PF24366">
    <property type="entry name" value="DUF7522"/>
    <property type="match status" value="1"/>
</dbReference>
<dbReference type="EMBL" id="CSTE01000002">
    <property type="protein sequence ID" value="CQR49737.1"/>
    <property type="molecule type" value="Genomic_DNA"/>
</dbReference>
<dbReference type="OrthoDB" id="252516at2157"/>
<dbReference type="Proteomes" id="UP000198902">
    <property type="component" value="Unassembled WGS sequence"/>
</dbReference>
<accession>A0A0D6JP74</accession>
<proteinExistence type="predicted"/>
<dbReference type="AlphaFoldDB" id="A0A0D6JP74"/>
<keyword evidence="2" id="KW-1185">Reference proteome</keyword>
<sequence>MSDAAARLVEAFRSFGGDDLRDLWVFDHHGYEHLYLRADVSDALECLDVSRFIDNERFGYVTRDTYETLYYADYGYTVRGFDSFEQFRTFVGDRPTGVLASFDRGTDGRDFAALYDRVCALNEEFGGTELFSDPTARDGQF</sequence>
<name>A0A0D6JP74_9EURY</name>
<protein>
    <submittedName>
        <fullName evidence="1">Uncharacterized protein</fullName>
    </submittedName>
</protein>
<dbReference type="RefSeq" id="WP_089777596.1">
    <property type="nucleotide sequence ID" value="NZ_CABLRR010000002.1"/>
</dbReference>
<gene>
    <name evidence="1" type="ORF">BN996_01205</name>
</gene>
<dbReference type="InterPro" id="IPR055944">
    <property type="entry name" value="DUF7522"/>
</dbReference>
<organism evidence="1 2">
    <name type="scientific">Haloferax massiliensis</name>
    <dbReference type="NCBI Taxonomy" id="1476858"/>
    <lineage>
        <taxon>Archaea</taxon>
        <taxon>Methanobacteriati</taxon>
        <taxon>Methanobacteriota</taxon>
        <taxon>Stenosarchaea group</taxon>
        <taxon>Halobacteria</taxon>
        <taxon>Halobacteriales</taxon>
        <taxon>Haloferacaceae</taxon>
        <taxon>Haloferax</taxon>
    </lineage>
</organism>